<evidence type="ECO:0000313" key="5">
    <source>
        <dbReference type="EMBL" id="RHK07473.1"/>
    </source>
</evidence>
<gene>
    <name evidence="5" type="ORF">DW084_04275</name>
</gene>
<dbReference type="Proteomes" id="UP000286288">
    <property type="component" value="Unassembled WGS sequence"/>
</dbReference>
<dbReference type="EMBL" id="QRMZ01000004">
    <property type="protein sequence ID" value="RHK07473.1"/>
    <property type="molecule type" value="Genomic_DNA"/>
</dbReference>
<evidence type="ECO:0000259" key="4">
    <source>
        <dbReference type="PROSITE" id="PS51084"/>
    </source>
</evidence>
<proteinExistence type="predicted"/>
<dbReference type="PRINTS" id="PR00332">
    <property type="entry name" value="HISTRIAD"/>
</dbReference>
<evidence type="ECO:0000256" key="3">
    <source>
        <dbReference type="PROSITE-ProRule" id="PRU00464"/>
    </source>
</evidence>
<dbReference type="InterPro" id="IPR011146">
    <property type="entry name" value="HIT-like"/>
</dbReference>
<protein>
    <submittedName>
        <fullName evidence="5">HIT domain-containing protein</fullName>
    </submittedName>
</protein>
<feature type="domain" description="HIT" evidence="4">
    <location>
        <begin position="5"/>
        <end position="113"/>
    </location>
</feature>
<dbReference type="SUPFAM" id="SSF54197">
    <property type="entry name" value="HIT-like"/>
    <property type="match status" value="1"/>
</dbReference>
<organism evidence="5 6">
    <name type="scientific">Enterococcus casseliflavus</name>
    <name type="common">Enterococcus flavescens</name>
    <dbReference type="NCBI Taxonomy" id="37734"/>
    <lineage>
        <taxon>Bacteria</taxon>
        <taxon>Bacillati</taxon>
        <taxon>Bacillota</taxon>
        <taxon>Bacilli</taxon>
        <taxon>Lactobacillales</taxon>
        <taxon>Enterococcaceae</taxon>
        <taxon>Enterococcus</taxon>
    </lineage>
</organism>
<feature type="short sequence motif" description="Histidine triad motif" evidence="2 3">
    <location>
        <begin position="97"/>
        <end position="101"/>
    </location>
</feature>
<sequence length="140" mass="15473">MEECPFCRIVSGKIKSHVIYEDDSICAFLDHAKDVDYHMLVIPKKHYTSILDCDPVLLAHLIQTVQKIADHCVTRLGFDGINLLSAANQAAGQSVPHFHLHLIPRKKCDGINAWPTFNGAALSLEEAAAFLTFETDSKGV</sequence>
<comment type="caution">
    <text evidence="5">The sequence shown here is derived from an EMBL/GenBank/DDBJ whole genome shotgun (WGS) entry which is preliminary data.</text>
</comment>
<dbReference type="PANTHER" id="PTHR46648:SF1">
    <property type="entry name" value="ADENOSINE 5'-MONOPHOSPHORAMIDASE HNT1"/>
    <property type="match status" value="1"/>
</dbReference>
<evidence type="ECO:0000313" key="6">
    <source>
        <dbReference type="Proteomes" id="UP000286288"/>
    </source>
</evidence>
<dbReference type="InterPro" id="IPR036265">
    <property type="entry name" value="HIT-like_sf"/>
</dbReference>
<dbReference type="Pfam" id="PF01230">
    <property type="entry name" value="HIT"/>
    <property type="match status" value="1"/>
</dbReference>
<dbReference type="PROSITE" id="PS51084">
    <property type="entry name" value="HIT_2"/>
    <property type="match status" value="1"/>
</dbReference>
<feature type="active site" description="Tele-AMP-histidine intermediate" evidence="1">
    <location>
        <position position="99"/>
    </location>
</feature>
<dbReference type="PANTHER" id="PTHR46648">
    <property type="entry name" value="HIT FAMILY PROTEIN 1"/>
    <property type="match status" value="1"/>
</dbReference>
<accession>A0A415EW33</accession>
<dbReference type="InterPro" id="IPR019808">
    <property type="entry name" value="Histidine_triad_CS"/>
</dbReference>
<dbReference type="AlphaFoldDB" id="A0A415EW33"/>
<dbReference type="PROSITE" id="PS00892">
    <property type="entry name" value="HIT_1"/>
    <property type="match status" value="1"/>
</dbReference>
<dbReference type="Gene3D" id="3.30.428.10">
    <property type="entry name" value="HIT-like"/>
    <property type="match status" value="1"/>
</dbReference>
<name>A0A415EW33_ENTCA</name>
<dbReference type="GO" id="GO:0009117">
    <property type="term" value="P:nucleotide metabolic process"/>
    <property type="evidence" value="ECO:0007669"/>
    <property type="project" value="TreeGrafter"/>
</dbReference>
<dbReference type="InterPro" id="IPR001310">
    <property type="entry name" value="Histidine_triad_HIT"/>
</dbReference>
<dbReference type="GO" id="GO:0003824">
    <property type="term" value="F:catalytic activity"/>
    <property type="evidence" value="ECO:0007669"/>
    <property type="project" value="InterPro"/>
</dbReference>
<evidence type="ECO:0000256" key="1">
    <source>
        <dbReference type="PIRSR" id="PIRSR601310-1"/>
    </source>
</evidence>
<reference evidence="5 6" key="1">
    <citation type="submission" date="2018-08" db="EMBL/GenBank/DDBJ databases">
        <title>A genome reference for cultivated species of the human gut microbiota.</title>
        <authorList>
            <person name="Zou Y."/>
            <person name="Xue W."/>
            <person name="Luo G."/>
        </authorList>
    </citation>
    <scope>NUCLEOTIDE SEQUENCE [LARGE SCALE GENOMIC DNA]</scope>
    <source>
        <strain evidence="5 6">AF48-16</strain>
    </source>
</reference>
<evidence type="ECO:0000256" key="2">
    <source>
        <dbReference type="PIRSR" id="PIRSR601310-3"/>
    </source>
</evidence>